<sequence>MLPTISNLNTKGLNIVNVCPICGLGEETVEHLFLHCPYAVTIWARLGLRVIREGSTSAHAWFREVVQTTSRSELQLFALAIWALWKARNAAVWRFQVPTPSSTVCLVTETQKSWSRSASSRVVGLPLPSPRPVRSGAFKLFVDAALFLPFFYGLAEAMACRRALGWAREQGLTELEFNYATLSFVPRRSNVLAHVLAKRVVMEAGVWFVTPPDFVRAFLVE</sequence>
<reference evidence="2 3" key="1">
    <citation type="submission" date="2018-06" db="EMBL/GenBank/DDBJ databases">
        <title>The Genome of Cuscuta australis (Dodder) Provides Insight into the Evolution of Plant Parasitism.</title>
        <authorList>
            <person name="Liu H."/>
        </authorList>
    </citation>
    <scope>NUCLEOTIDE SEQUENCE [LARGE SCALE GENOMIC DNA]</scope>
    <source>
        <strain evidence="3">cv. Yunnan</strain>
        <tissue evidence="2">Vines</tissue>
    </source>
</reference>
<evidence type="ECO:0000259" key="1">
    <source>
        <dbReference type="Pfam" id="PF13966"/>
    </source>
</evidence>
<feature type="domain" description="Reverse transcriptase zinc-binding" evidence="1">
    <location>
        <begin position="2"/>
        <end position="43"/>
    </location>
</feature>
<proteinExistence type="predicted"/>
<accession>A0A328E8N8</accession>
<organism evidence="2 3">
    <name type="scientific">Cuscuta australis</name>
    <dbReference type="NCBI Taxonomy" id="267555"/>
    <lineage>
        <taxon>Eukaryota</taxon>
        <taxon>Viridiplantae</taxon>
        <taxon>Streptophyta</taxon>
        <taxon>Embryophyta</taxon>
        <taxon>Tracheophyta</taxon>
        <taxon>Spermatophyta</taxon>
        <taxon>Magnoliopsida</taxon>
        <taxon>eudicotyledons</taxon>
        <taxon>Gunneridae</taxon>
        <taxon>Pentapetalae</taxon>
        <taxon>asterids</taxon>
        <taxon>lamiids</taxon>
        <taxon>Solanales</taxon>
        <taxon>Convolvulaceae</taxon>
        <taxon>Cuscuteae</taxon>
        <taxon>Cuscuta</taxon>
        <taxon>Cuscuta subgen. Grammica</taxon>
        <taxon>Cuscuta sect. Cleistogrammica</taxon>
    </lineage>
</organism>
<name>A0A328E8N8_9ASTE</name>
<keyword evidence="3" id="KW-1185">Reference proteome</keyword>
<dbReference type="AlphaFoldDB" id="A0A328E8N8"/>
<evidence type="ECO:0000313" key="3">
    <source>
        <dbReference type="Proteomes" id="UP000249390"/>
    </source>
</evidence>
<protein>
    <recommendedName>
        <fullName evidence="1">Reverse transcriptase zinc-binding domain-containing protein</fullName>
    </recommendedName>
</protein>
<evidence type="ECO:0000313" key="2">
    <source>
        <dbReference type="EMBL" id="RAL53038.1"/>
    </source>
</evidence>
<dbReference type="Proteomes" id="UP000249390">
    <property type="component" value="Unassembled WGS sequence"/>
</dbReference>
<gene>
    <name evidence="2" type="ORF">DM860_016273</name>
</gene>
<dbReference type="InterPro" id="IPR026960">
    <property type="entry name" value="RVT-Znf"/>
</dbReference>
<dbReference type="EMBL" id="NQVE01000028">
    <property type="protein sequence ID" value="RAL53038.1"/>
    <property type="molecule type" value="Genomic_DNA"/>
</dbReference>
<comment type="caution">
    <text evidence="2">The sequence shown here is derived from an EMBL/GenBank/DDBJ whole genome shotgun (WGS) entry which is preliminary data.</text>
</comment>
<dbReference type="Pfam" id="PF13966">
    <property type="entry name" value="zf-RVT"/>
    <property type="match status" value="1"/>
</dbReference>